<comment type="function">
    <text evidence="1">Shows particularly broad specificity; although bonds involving phenylalanine and leucine are preferred, many others are also cleaved to some extent.</text>
</comment>
<dbReference type="Gene3D" id="6.10.140.60">
    <property type="match status" value="1"/>
</dbReference>
<feature type="domain" description="Peptidase A1" evidence="14">
    <location>
        <begin position="70"/>
        <end position="385"/>
    </location>
</feature>
<keyword evidence="7 11" id="KW-0378">Hydrolase</keyword>
<dbReference type="PROSITE" id="PS00141">
    <property type="entry name" value="ASP_PROTEASE"/>
    <property type="match status" value="1"/>
</dbReference>
<evidence type="ECO:0000256" key="5">
    <source>
        <dbReference type="ARBA" id="ARBA00022750"/>
    </source>
</evidence>
<dbReference type="GO" id="GO:0004190">
    <property type="term" value="F:aspartic-type endopeptidase activity"/>
    <property type="evidence" value="ECO:0007669"/>
    <property type="project" value="UniProtKB-KW"/>
</dbReference>
<evidence type="ECO:0000256" key="4">
    <source>
        <dbReference type="ARBA" id="ARBA00022670"/>
    </source>
</evidence>
<evidence type="ECO:0000256" key="9">
    <source>
        <dbReference type="PIRSR" id="PIRSR601461-1"/>
    </source>
</evidence>
<keyword evidence="13" id="KW-0732">Signal</keyword>
<sequence>MKWALVFLGLVALSDCLTKVPLIRGKSMRQSLMEQGRLEEFLQKYPYDLASKYTNLMSNMPMYNYMDIEYVSVISIGTPPQSFRVLPDTGSANLWVPSIYCNSQACSNHNKFNPGLSSTFRALNTPVSVQYGTGSMTGFLGYDTVNVGGIADTNQMFGLSQTEPGTFLYYSPFDGIMGLAYPTISASSSTPVFDNMMNQGLVAEDVFSIYLTRDGATGSVVTFGGYDSSYYTGQINWVPVTVQGYWQIAIENVMVNGQVVACTQGCPGIVDSGTSLIAGPPSDISVIQQYIGATATNNQYSINCQSMGSMPDVTFTINGMMYTLLPSAYVRQMNGQCTSGFQSMSMPTAQETSGSWETSSSGSTMPSSTAGTMSSGWPRPSEHLACLLPPPPPFDPCVRG</sequence>
<keyword evidence="6" id="KW-0222">Digestion</keyword>
<keyword evidence="4 11" id="KW-0645">Protease</keyword>
<feature type="chain" id="PRO_5039674913" description="pepsin A" evidence="13">
    <location>
        <begin position="17"/>
        <end position="400"/>
    </location>
</feature>
<dbReference type="InterPro" id="IPR001461">
    <property type="entry name" value="Aspartic_peptidase_A1"/>
</dbReference>
<evidence type="ECO:0000256" key="12">
    <source>
        <dbReference type="SAM" id="MobiDB-lite"/>
    </source>
</evidence>
<evidence type="ECO:0000256" key="6">
    <source>
        <dbReference type="ARBA" id="ARBA00022757"/>
    </source>
</evidence>
<dbReference type="GO" id="GO:0006508">
    <property type="term" value="P:proteolysis"/>
    <property type="evidence" value="ECO:0007669"/>
    <property type="project" value="UniProtKB-KW"/>
</dbReference>
<comment type="caution">
    <text evidence="15">The sequence shown here is derived from an EMBL/GenBank/DDBJ whole genome shotgun (WGS) entry which is preliminary data.</text>
</comment>
<dbReference type="EMBL" id="JAFIRN010000012">
    <property type="protein sequence ID" value="KAG5837781.1"/>
    <property type="molecule type" value="Genomic_DNA"/>
</dbReference>
<evidence type="ECO:0000256" key="2">
    <source>
        <dbReference type="ARBA" id="ARBA00007447"/>
    </source>
</evidence>
<evidence type="ECO:0000256" key="7">
    <source>
        <dbReference type="ARBA" id="ARBA00022801"/>
    </source>
</evidence>
<dbReference type="PANTHER" id="PTHR47966">
    <property type="entry name" value="BETA-SITE APP-CLEAVING ENZYME, ISOFORM A-RELATED"/>
    <property type="match status" value="1"/>
</dbReference>
<dbReference type="PANTHER" id="PTHR47966:SF22">
    <property type="entry name" value="PEPSIN A-3-RELATED"/>
    <property type="match status" value="1"/>
</dbReference>
<dbReference type="Pfam" id="PF07966">
    <property type="entry name" value="A1_Propeptide"/>
    <property type="match status" value="1"/>
</dbReference>
<dbReference type="SUPFAM" id="SSF50630">
    <property type="entry name" value="Acid proteases"/>
    <property type="match status" value="1"/>
</dbReference>
<organism evidence="15 16">
    <name type="scientific">Anguilla anguilla</name>
    <name type="common">European freshwater eel</name>
    <name type="synonym">Muraena anguilla</name>
    <dbReference type="NCBI Taxonomy" id="7936"/>
    <lineage>
        <taxon>Eukaryota</taxon>
        <taxon>Metazoa</taxon>
        <taxon>Chordata</taxon>
        <taxon>Craniata</taxon>
        <taxon>Vertebrata</taxon>
        <taxon>Euteleostomi</taxon>
        <taxon>Actinopterygii</taxon>
        <taxon>Neopterygii</taxon>
        <taxon>Teleostei</taxon>
        <taxon>Anguilliformes</taxon>
        <taxon>Anguillidae</taxon>
        <taxon>Anguilla</taxon>
    </lineage>
</organism>
<dbReference type="AlphaFoldDB" id="A0A9D3LVF9"/>
<dbReference type="PRINTS" id="PR00792">
    <property type="entry name" value="PEPSIN"/>
</dbReference>
<name>A0A9D3LVF9_ANGAN</name>
<dbReference type="InterPro" id="IPR033121">
    <property type="entry name" value="PEPTIDASE_A1"/>
</dbReference>
<dbReference type="InterPro" id="IPR021109">
    <property type="entry name" value="Peptidase_aspartic_dom_sf"/>
</dbReference>
<feature type="compositionally biased region" description="Low complexity" evidence="12">
    <location>
        <begin position="352"/>
        <end position="376"/>
    </location>
</feature>
<feature type="signal peptide" evidence="13">
    <location>
        <begin position="1"/>
        <end position="16"/>
    </location>
</feature>
<keyword evidence="8 10" id="KW-1015">Disulfide bond</keyword>
<keyword evidence="16" id="KW-1185">Reference proteome</keyword>
<dbReference type="PROSITE" id="PS51767">
    <property type="entry name" value="PEPTIDASE_A1"/>
    <property type="match status" value="1"/>
</dbReference>
<dbReference type="InterPro" id="IPR001969">
    <property type="entry name" value="Aspartic_peptidase_AS"/>
</dbReference>
<dbReference type="EC" id="3.4.23.1" evidence="3"/>
<dbReference type="Gene3D" id="2.40.70.10">
    <property type="entry name" value="Acid Proteases"/>
    <property type="match status" value="2"/>
</dbReference>
<feature type="active site" evidence="9">
    <location>
        <position position="88"/>
    </location>
</feature>
<evidence type="ECO:0000259" key="14">
    <source>
        <dbReference type="PROSITE" id="PS51767"/>
    </source>
</evidence>
<protein>
    <recommendedName>
        <fullName evidence="3">pepsin A</fullName>
        <ecNumber evidence="3">3.4.23.1</ecNumber>
    </recommendedName>
</protein>
<dbReference type="Pfam" id="PF00026">
    <property type="entry name" value="Asp"/>
    <property type="match status" value="1"/>
</dbReference>
<evidence type="ECO:0000256" key="10">
    <source>
        <dbReference type="PIRSR" id="PIRSR601461-2"/>
    </source>
</evidence>
<feature type="active site" evidence="9">
    <location>
        <position position="271"/>
    </location>
</feature>
<reference evidence="15" key="1">
    <citation type="submission" date="2021-01" db="EMBL/GenBank/DDBJ databases">
        <title>A chromosome-scale assembly of European eel, Anguilla anguilla.</title>
        <authorList>
            <person name="Henkel C."/>
            <person name="Jong-Raadsen S.A."/>
            <person name="Dufour S."/>
            <person name="Weltzien F.-A."/>
            <person name="Palstra A.P."/>
            <person name="Pelster B."/>
            <person name="Spaink H.P."/>
            <person name="Van Den Thillart G.E."/>
            <person name="Jansen H."/>
            <person name="Zahm M."/>
            <person name="Klopp C."/>
            <person name="Cedric C."/>
            <person name="Louis A."/>
            <person name="Berthelot C."/>
            <person name="Parey E."/>
            <person name="Roest Crollius H."/>
            <person name="Montfort J."/>
            <person name="Robinson-Rechavi M."/>
            <person name="Bucao C."/>
            <person name="Bouchez O."/>
            <person name="Gislard M."/>
            <person name="Lluch J."/>
            <person name="Milhes M."/>
            <person name="Lampietro C."/>
            <person name="Lopez Roques C."/>
            <person name="Donnadieu C."/>
            <person name="Braasch I."/>
            <person name="Desvignes T."/>
            <person name="Postlethwait J."/>
            <person name="Bobe J."/>
            <person name="Guiguen Y."/>
            <person name="Dirks R."/>
        </authorList>
    </citation>
    <scope>NUCLEOTIDE SEQUENCE</scope>
    <source>
        <strain evidence="15">Tag_6206</strain>
        <tissue evidence="15">Liver</tissue>
    </source>
</reference>
<feature type="disulfide bond" evidence="10">
    <location>
        <begin position="304"/>
        <end position="337"/>
    </location>
</feature>
<dbReference type="GO" id="GO:0007586">
    <property type="term" value="P:digestion"/>
    <property type="evidence" value="ECO:0007669"/>
    <property type="project" value="UniProtKB-KW"/>
</dbReference>
<gene>
    <name evidence="15" type="ORF">ANANG_G00216330</name>
</gene>
<evidence type="ECO:0000313" key="16">
    <source>
        <dbReference type="Proteomes" id="UP001044222"/>
    </source>
</evidence>
<feature type="region of interest" description="Disordered" evidence="12">
    <location>
        <begin position="344"/>
        <end position="400"/>
    </location>
</feature>
<dbReference type="InterPro" id="IPR012848">
    <property type="entry name" value="Aspartic_peptidase_N"/>
</dbReference>
<feature type="disulfide bond" evidence="10">
    <location>
        <begin position="101"/>
        <end position="106"/>
    </location>
</feature>
<evidence type="ECO:0000256" key="13">
    <source>
        <dbReference type="SAM" id="SignalP"/>
    </source>
</evidence>
<dbReference type="Proteomes" id="UP001044222">
    <property type="component" value="Chromosome 12"/>
</dbReference>
<keyword evidence="5 11" id="KW-0064">Aspartyl protease</keyword>
<evidence type="ECO:0000256" key="11">
    <source>
        <dbReference type="RuleBase" id="RU000454"/>
    </source>
</evidence>
<dbReference type="FunFam" id="2.40.70.10:FF:000004">
    <property type="entry name" value="Pepsin A"/>
    <property type="match status" value="1"/>
</dbReference>
<evidence type="ECO:0000256" key="1">
    <source>
        <dbReference type="ARBA" id="ARBA00002318"/>
    </source>
</evidence>
<evidence type="ECO:0000313" key="15">
    <source>
        <dbReference type="EMBL" id="KAG5837781.1"/>
    </source>
</evidence>
<comment type="similarity">
    <text evidence="2 11">Belongs to the peptidase A1 family.</text>
</comment>
<accession>A0A9D3LVF9</accession>
<evidence type="ECO:0000256" key="3">
    <source>
        <dbReference type="ARBA" id="ARBA00011924"/>
    </source>
</evidence>
<feature type="compositionally biased region" description="Pro residues" evidence="12">
    <location>
        <begin position="388"/>
        <end position="400"/>
    </location>
</feature>
<feature type="disulfide bond" evidence="10">
    <location>
        <begin position="262"/>
        <end position="266"/>
    </location>
</feature>
<evidence type="ECO:0000256" key="8">
    <source>
        <dbReference type="ARBA" id="ARBA00023157"/>
    </source>
</evidence>
<proteinExistence type="inferred from homology"/>